<feature type="domain" description="Kazal-like" evidence="2">
    <location>
        <begin position="111"/>
        <end position="168"/>
    </location>
</feature>
<dbReference type="PROSITE" id="PS00282">
    <property type="entry name" value="KAZAL_1"/>
    <property type="match status" value="1"/>
</dbReference>
<evidence type="ECO:0000313" key="4">
    <source>
        <dbReference type="Proteomes" id="UP000708208"/>
    </source>
</evidence>
<dbReference type="Proteomes" id="UP000708208">
    <property type="component" value="Unassembled WGS sequence"/>
</dbReference>
<proteinExistence type="predicted"/>
<dbReference type="InterPro" id="IPR053265">
    <property type="entry name" value="Serpin"/>
</dbReference>
<name>A0A8J2P0D2_9HEXA</name>
<gene>
    <name evidence="3" type="ORF">AFUS01_LOCUS22011</name>
</gene>
<dbReference type="Pfam" id="PF00050">
    <property type="entry name" value="Kazal_1"/>
    <property type="match status" value="1"/>
</dbReference>
<protein>
    <recommendedName>
        <fullName evidence="2">Kazal-like domain-containing protein</fullName>
    </recommendedName>
</protein>
<dbReference type="SMART" id="SM00280">
    <property type="entry name" value="KAZAL"/>
    <property type="match status" value="1"/>
</dbReference>
<keyword evidence="1" id="KW-0812">Transmembrane</keyword>
<feature type="transmembrane region" description="Helical" evidence="1">
    <location>
        <begin position="193"/>
        <end position="211"/>
    </location>
</feature>
<evidence type="ECO:0000259" key="2">
    <source>
        <dbReference type="PROSITE" id="PS51465"/>
    </source>
</evidence>
<evidence type="ECO:0000313" key="3">
    <source>
        <dbReference type="EMBL" id="CAG7733578.1"/>
    </source>
</evidence>
<dbReference type="PANTHER" id="PTHR21131:SF0">
    <property type="entry name" value="GEO10195P1-RELATED"/>
    <property type="match status" value="1"/>
</dbReference>
<dbReference type="AlphaFoldDB" id="A0A8J2P0D2"/>
<keyword evidence="4" id="KW-1185">Reference proteome</keyword>
<dbReference type="CDD" id="cd00104">
    <property type="entry name" value="KAZAL_FS"/>
    <property type="match status" value="1"/>
</dbReference>
<comment type="caution">
    <text evidence="3">The sequence shown here is derived from an EMBL/GenBank/DDBJ whole genome shotgun (WGS) entry which is preliminary data.</text>
</comment>
<reference evidence="3" key="1">
    <citation type="submission" date="2021-06" db="EMBL/GenBank/DDBJ databases">
        <authorList>
            <person name="Hodson N. C."/>
            <person name="Mongue J. A."/>
            <person name="Jaron S. K."/>
        </authorList>
    </citation>
    <scope>NUCLEOTIDE SEQUENCE</scope>
</reference>
<dbReference type="PANTHER" id="PTHR21131">
    <property type="entry name" value="SERINE-TYPE ENDOPEPTIDASE INHIBITOR"/>
    <property type="match status" value="1"/>
</dbReference>
<dbReference type="PROSITE" id="PS51465">
    <property type="entry name" value="KAZAL_2"/>
    <property type="match status" value="1"/>
</dbReference>
<dbReference type="OrthoDB" id="126772at2759"/>
<dbReference type="EMBL" id="CAJVCH010251276">
    <property type="protein sequence ID" value="CAG7733578.1"/>
    <property type="molecule type" value="Genomic_DNA"/>
</dbReference>
<keyword evidence="1" id="KW-0472">Membrane</keyword>
<accession>A0A8J2P0D2</accession>
<evidence type="ECO:0000256" key="1">
    <source>
        <dbReference type="SAM" id="Phobius"/>
    </source>
</evidence>
<organism evidence="3 4">
    <name type="scientific">Allacma fusca</name>
    <dbReference type="NCBI Taxonomy" id="39272"/>
    <lineage>
        <taxon>Eukaryota</taxon>
        <taxon>Metazoa</taxon>
        <taxon>Ecdysozoa</taxon>
        <taxon>Arthropoda</taxon>
        <taxon>Hexapoda</taxon>
        <taxon>Collembola</taxon>
        <taxon>Symphypleona</taxon>
        <taxon>Sminthuridae</taxon>
        <taxon>Allacma</taxon>
    </lineage>
</organism>
<sequence length="212" mass="23380">MTVNLVKKCVEPLEYPKVDRELFDCILKGGADFQNVVVRHLANITSDLPEVVRVVSTNTDVYAWEELIISGLEIPINTPVEFHNLGRWLGAPESTLKFFSCFCVLGKPADTSQKDKCAKDEDSSCTCTFQYDPVCGSNGKTYSNGCVFKCAKNCNDGLKIAYSGVCKGTADIKIGISDRAEVLVMSAAPRSLFVWYSHLMIITSALLLINYK</sequence>
<keyword evidence="1" id="KW-1133">Transmembrane helix</keyword>
<dbReference type="InterPro" id="IPR002350">
    <property type="entry name" value="Kazal_dom"/>
</dbReference>